<evidence type="ECO:0000256" key="1">
    <source>
        <dbReference type="ARBA" id="ARBA00010088"/>
    </source>
</evidence>
<dbReference type="InterPro" id="IPR000639">
    <property type="entry name" value="Epox_hydrolase-like"/>
</dbReference>
<evidence type="ECO:0000256" key="2">
    <source>
        <dbReference type="ARBA" id="ARBA00022797"/>
    </source>
</evidence>
<feature type="region of interest" description="Disordered" evidence="4">
    <location>
        <begin position="258"/>
        <end position="277"/>
    </location>
</feature>
<organism evidence="6">
    <name type="scientific">marine metagenome</name>
    <dbReference type="NCBI Taxonomy" id="408172"/>
    <lineage>
        <taxon>unclassified sequences</taxon>
        <taxon>metagenomes</taxon>
        <taxon>ecological metagenomes</taxon>
    </lineage>
</organism>
<dbReference type="Pfam" id="PF06441">
    <property type="entry name" value="EHN"/>
    <property type="match status" value="1"/>
</dbReference>
<feature type="domain" description="Epoxide hydrolase N-terminal" evidence="5">
    <location>
        <begin position="60"/>
        <end position="165"/>
    </location>
</feature>
<dbReference type="InterPro" id="IPR010497">
    <property type="entry name" value="Epoxide_hydro_N"/>
</dbReference>
<evidence type="ECO:0000256" key="3">
    <source>
        <dbReference type="ARBA" id="ARBA00022801"/>
    </source>
</evidence>
<dbReference type="PANTHER" id="PTHR21661">
    <property type="entry name" value="EPOXIDE HYDROLASE 1-RELATED"/>
    <property type="match status" value="1"/>
</dbReference>
<comment type="similarity">
    <text evidence="1">Belongs to the peptidase S33 family.</text>
</comment>
<keyword evidence="2" id="KW-0058">Aromatic hydrocarbons catabolism</keyword>
<name>A0A381QCZ1_9ZZZZ</name>
<dbReference type="PANTHER" id="PTHR21661:SF35">
    <property type="entry name" value="EPOXIDE HYDROLASE"/>
    <property type="match status" value="1"/>
</dbReference>
<sequence>MSGEGRHTIASLLRAGRPVRACVLAGLVTVSLTVAACTADPSGDSMAGSSAEGQPDPMAVRPFTIDIPDDVLTDLRDRLSRTRLPEESPGTGWDQGANRAYVAELLAYWEDEFDWRAQERRLNEFDHFKTMIDGLDVHFIHQRSPEPNAIPLLLTHGWPGSFVEFANLIGPLTDPAAYGGDAADAFHVVIPSLPGYGFSGKPAETGYNPERMADVLAGLMERLGYDRYGAQGGDWGAIISRTLAGNYSDRLIGLHSNFMTAGPPRGGNPNEGVTDEERERRAERTAAFADGRGYQSIQGSKPQSLGYGLNDSPAGLAAWIVEKFHGWSDNDGNVESAFTKDEMLTNITLYWVTETITSSSRLYYESGNTRPTRAVGFIDVPTGVAVFPKEISFTPRTWAEASYNIVHWTRMPRGGHFAALEEPELLIDDVRTFFRGLR</sequence>
<keyword evidence="3" id="KW-0378">Hydrolase</keyword>
<dbReference type="PRINTS" id="PR00412">
    <property type="entry name" value="EPOXHYDRLASE"/>
</dbReference>
<dbReference type="GO" id="GO:0097176">
    <property type="term" value="P:epoxide metabolic process"/>
    <property type="evidence" value="ECO:0007669"/>
    <property type="project" value="TreeGrafter"/>
</dbReference>
<evidence type="ECO:0000259" key="5">
    <source>
        <dbReference type="Pfam" id="PF06441"/>
    </source>
</evidence>
<accession>A0A381QCZ1</accession>
<dbReference type="EMBL" id="UINC01001272">
    <property type="protein sequence ID" value="SUZ76259.1"/>
    <property type="molecule type" value="Genomic_DNA"/>
</dbReference>
<dbReference type="InterPro" id="IPR029058">
    <property type="entry name" value="AB_hydrolase_fold"/>
</dbReference>
<evidence type="ECO:0000256" key="4">
    <source>
        <dbReference type="SAM" id="MobiDB-lite"/>
    </source>
</evidence>
<gene>
    <name evidence="6" type="ORF">METZ01_LOCUS29113</name>
</gene>
<evidence type="ECO:0000313" key="6">
    <source>
        <dbReference type="EMBL" id="SUZ76259.1"/>
    </source>
</evidence>
<dbReference type="PIRSF" id="PIRSF001112">
    <property type="entry name" value="Epoxide_hydrolase"/>
    <property type="match status" value="1"/>
</dbReference>
<dbReference type="InterPro" id="IPR016292">
    <property type="entry name" value="Epoxide_hydrolase"/>
</dbReference>
<dbReference type="Gene3D" id="3.40.50.1820">
    <property type="entry name" value="alpha/beta hydrolase"/>
    <property type="match status" value="1"/>
</dbReference>
<dbReference type="GO" id="GO:0004301">
    <property type="term" value="F:epoxide hydrolase activity"/>
    <property type="evidence" value="ECO:0007669"/>
    <property type="project" value="TreeGrafter"/>
</dbReference>
<reference evidence="6" key="1">
    <citation type="submission" date="2018-05" db="EMBL/GenBank/DDBJ databases">
        <authorList>
            <person name="Lanie J.A."/>
            <person name="Ng W.-L."/>
            <person name="Kazmierczak K.M."/>
            <person name="Andrzejewski T.M."/>
            <person name="Davidsen T.M."/>
            <person name="Wayne K.J."/>
            <person name="Tettelin H."/>
            <person name="Glass J.I."/>
            <person name="Rusch D."/>
            <person name="Podicherti R."/>
            <person name="Tsui H.-C.T."/>
            <person name="Winkler M.E."/>
        </authorList>
    </citation>
    <scope>NUCLEOTIDE SEQUENCE</scope>
</reference>
<proteinExistence type="inferred from homology"/>
<dbReference type="SUPFAM" id="SSF53474">
    <property type="entry name" value="alpha/beta-Hydrolases"/>
    <property type="match status" value="1"/>
</dbReference>
<protein>
    <recommendedName>
        <fullName evidence="5">Epoxide hydrolase N-terminal domain-containing protein</fullName>
    </recommendedName>
</protein>
<dbReference type="AlphaFoldDB" id="A0A381QCZ1"/>